<dbReference type="KEGG" id="abam:B1s21122_01515"/>
<organism evidence="2 3">
    <name type="scientific">Candidatus Nanopelagicus limnae</name>
    <dbReference type="NCBI Taxonomy" id="1884634"/>
    <lineage>
        <taxon>Bacteria</taxon>
        <taxon>Bacillati</taxon>
        <taxon>Actinomycetota</taxon>
        <taxon>Actinomycetes</taxon>
        <taxon>Candidatus Nanopelagicales</taxon>
        <taxon>Candidatus Nanopelagicaceae</taxon>
        <taxon>Candidatus Nanopelagicus</taxon>
    </lineage>
</organism>
<keyword evidence="2" id="KW-0808">Transferase</keyword>
<reference evidence="3" key="1">
    <citation type="submission" date="2016-10" db="EMBL/GenBank/DDBJ databases">
        <title>High microdiversification within the ubiquitous acI lineage of Actinobacteria.</title>
        <authorList>
            <person name="Neuenschwander S.M."/>
            <person name="Salcher M."/>
            <person name="Ghai R."/>
            <person name="Pernthaler J."/>
        </authorList>
    </citation>
    <scope>NUCLEOTIDE SEQUENCE [LARGE SCALE GENOMIC DNA]</scope>
</reference>
<dbReference type="PANTHER" id="PTHR43792">
    <property type="entry name" value="GNAT FAMILY, PUTATIVE (AFU_ORTHOLOGUE AFUA_3G00765)-RELATED-RELATED"/>
    <property type="match status" value="1"/>
</dbReference>
<dbReference type="InterPro" id="IPR000182">
    <property type="entry name" value="GNAT_dom"/>
</dbReference>
<dbReference type="OrthoDB" id="9132139at2"/>
<dbReference type="InterPro" id="IPR051531">
    <property type="entry name" value="N-acetyltransferase"/>
</dbReference>
<accession>A0A249JWZ3</accession>
<evidence type="ECO:0000259" key="1">
    <source>
        <dbReference type="PROSITE" id="PS51186"/>
    </source>
</evidence>
<dbReference type="RefSeq" id="WP_095680347.1">
    <property type="nucleotide sequence ID" value="NZ_CP016768.2"/>
</dbReference>
<dbReference type="SUPFAM" id="SSF55729">
    <property type="entry name" value="Acyl-CoA N-acyltransferases (Nat)"/>
    <property type="match status" value="1"/>
</dbReference>
<dbReference type="Pfam" id="PF13302">
    <property type="entry name" value="Acetyltransf_3"/>
    <property type="match status" value="1"/>
</dbReference>
<dbReference type="PANTHER" id="PTHR43792:SF1">
    <property type="entry name" value="N-ACETYLTRANSFERASE DOMAIN-CONTAINING PROTEIN"/>
    <property type="match status" value="1"/>
</dbReference>
<dbReference type="Gene3D" id="3.40.630.30">
    <property type="match status" value="1"/>
</dbReference>
<keyword evidence="3" id="KW-1185">Reference proteome</keyword>
<protein>
    <submittedName>
        <fullName evidence="2">Protein N-acetyltransferase, RimJ/RimL family</fullName>
    </submittedName>
</protein>
<feature type="domain" description="N-acetyltransferase" evidence="1">
    <location>
        <begin position="1"/>
        <end position="179"/>
    </location>
</feature>
<proteinExistence type="predicted"/>
<name>A0A249JWZ3_9ACTN</name>
<evidence type="ECO:0000313" key="3">
    <source>
        <dbReference type="Proteomes" id="UP000217153"/>
    </source>
</evidence>
<dbReference type="AlphaFoldDB" id="A0A249JWZ3"/>
<dbReference type="GO" id="GO:0016747">
    <property type="term" value="F:acyltransferase activity, transferring groups other than amino-acyl groups"/>
    <property type="evidence" value="ECO:0007669"/>
    <property type="project" value="InterPro"/>
</dbReference>
<dbReference type="EMBL" id="CP016768">
    <property type="protein sequence ID" value="ASY09040.1"/>
    <property type="molecule type" value="Genomic_DNA"/>
</dbReference>
<gene>
    <name evidence="2" type="ORF">B1s21122_01515</name>
</gene>
<sequence length="183" mass="21202">MTLRIETERLVLRPMLMSDVDDLYEYQSNPEIVRYIPWPARTMTQVKEAAQNTIDTTKSDLVEINDHIVLVWELKNSGKVIGQSNMGLISKEHKTSNIGWVTHQDFQSKGYAFEATKSLLAYAFTNFDLHRVIADIDTRVQISANLAEKLGMRREGTFVEGEFFKGEWCDMWLYSILKREFSV</sequence>
<dbReference type="PROSITE" id="PS51186">
    <property type="entry name" value="GNAT"/>
    <property type="match status" value="1"/>
</dbReference>
<dbReference type="InterPro" id="IPR016181">
    <property type="entry name" value="Acyl_CoA_acyltransferase"/>
</dbReference>
<dbReference type="Proteomes" id="UP000217153">
    <property type="component" value="Chromosome"/>
</dbReference>
<evidence type="ECO:0000313" key="2">
    <source>
        <dbReference type="EMBL" id="ASY09040.1"/>
    </source>
</evidence>